<dbReference type="EC" id="3.2.2.6" evidence="1"/>
<dbReference type="InterPro" id="IPR011713">
    <property type="entry name" value="Leu-rich_rpt_3"/>
</dbReference>
<evidence type="ECO:0000256" key="3">
    <source>
        <dbReference type="ARBA" id="ARBA00022737"/>
    </source>
</evidence>
<dbReference type="InterPro" id="IPR044974">
    <property type="entry name" value="Disease_R_plants"/>
</dbReference>
<protein>
    <recommendedName>
        <fullName evidence="1">ADP-ribosyl cyclase/cyclic ADP-ribose hydrolase</fullName>
        <ecNumber evidence="1">3.2.2.6</ecNumber>
    </recommendedName>
</protein>
<dbReference type="SUPFAM" id="SSF52058">
    <property type="entry name" value="L domain-like"/>
    <property type="match status" value="1"/>
</dbReference>
<dbReference type="InterPro" id="IPR045344">
    <property type="entry name" value="C-JID"/>
</dbReference>
<gene>
    <name evidence="8" type="ORF">TAV2_LOCUS21954</name>
</gene>
<keyword evidence="9" id="KW-1185">Reference proteome</keyword>
<dbReference type="PRINTS" id="PR00364">
    <property type="entry name" value="DISEASERSIST"/>
</dbReference>
<sequence length="1025" mass="116052">MASEIITKVVKEVKQVLNRLSQTSLNPSESIGLSPQRHQKSHESSWGIEQRLKQLEEKLSLGYEETTRIIGVVGMPGIGKTTLARNLYEKMNNGFLSHVLIPDIHEISKEYGLSYLPTILLEDLLNVKDPKIETVKAAHDAYKDQLLKTKVFVVLDNVSSKEQIDALLGNRDWIKRGSKIVIAMTDKSLIQSFVDDIYEVPRLSDRDALQHFIHYAFSDQEGDHRHHALGIGKFTKLSKDFVHCTKGNPLALKILGAELLGKDETHWELKLDALSQHHKSPPGQSTSKMLHNVWKGSYDGLSQQQKDTLLEIACFKSLDENYVTSLLDSDGLKNEIEDLVNKFMISIYAGKVEMHDTLYMLSKELDREATATDGKGRHRLWHHKTITHVLEKNKGASHVRSILLDLSDITRKMSFHSHAFANMSDLRYLKIYSTHCPQECDRDIKLNFPEGLQLPLNEVRCLHWLKFPEKEVPKDFNPKNLVDLKLPHSKIERVWEDNKDASKLKWVNLNNSKNLRTLSGLGKAQNIQELNLEGCTALRMLHVDMQNMKCLVFLNLRGCTSLESLPQIKLISLKNLILSDCSNFKTFQVISNNLEALYLDGTAVKELPCDIRILQRLVLLNMKGCKKLKRLPDSFGELKSLEELILSGCSKLKEFPKSGGNMSRLEILLLDETAIEEIPRIFSVRRLCLSRNEKISRLPDLINQYCPKLQWLDLKHCKNLTHVPQLPQNLQCLDVRGCSSLKTIATPLVCSTPTEQIHSKFIFTNCNELEEAAKKEIVVHAKQKCQWLSSSLKRCNGGCVPEILFDISFPGCEVPSWFRHEAIGSLVEFELPPHWNHKQLSGIVLCVVVTFKNCQNDANLRVKFTAEGSCTSITWKVGSLIEQDSEVNTDTVESDHVFIGYTNCLDFIKLLEGQGTRKCTPTKASLEFSVTTGAGGEARFEVLRSGFSFVFEPEEIKVSLPRDEEVKGKTKINGTPSANVCFKVQPKGYESRKSQYQSYIESSVNNITCEAHSSQTTGLDFTLLY</sequence>
<dbReference type="PANTHER" id="PTHR11017">
    <property type="entry name" value="LEUCINE-RICH REPEAT-CONTAINING PROTEIN"/>
    <property type="match status" value="1"/>
</dbReference>
<evidence type="ECO:0000256" key="4">
    <source>
        <dbReference type="ARBA" id="ARBA00023027"/>
    </source>
</evidence>
<evidence type="ECO:0000256" key="5">
    <source>
        <dbReference type="ARBA" id="ARBA00047304"/>
    </source>
</evidence>
<proteinExistence type="predicted"/>
<reference evidence="8 9" key="1">
    <citation type="submission" date="2022-03" db="EMBL/GenBank/DDBJ databases">
        <authorList>
            <person name="Nunn A."/>
            <person name="Chopra R."/>
            <person name="Nunn A."/>
            <person name="Contreras Garrido A."/>
        </authorList>
    </citation>
    <scope>NUCLEOTIDE SEQUENCE [LARGE SCALE GENOMIC DNA]</scope>
</reference>
<dbReference type="InterPro" id="IPR027417">
    <property type="entry name" value="P-loop_NTPase"/>
</dbReference>
<dbReference type="GO" id="GO:0043531">
    <property type="term" value="F:ADP binding"/>
    <property type="evidence" value="ECO:0007669"/>
    <property type="project" value="InterPro"/>
</dbReference>
<evidence type="ECO:0000313" key="8">
    <source>
        <dbReference type="EMBL" id="CAH2072486.1"/>
    </source>
</evidence>
<evidence type="ECO:0000256" key="2">
    <source>
        <dbReference type="ARBA" id="ARBA00022614"/>
    </source>
</evidence>
<dbReference type="Pfam" id="PF20160">
    <property type="entry name" value="C-JID"/>
    <property type="match status" value="1"/>
</dbReference>
<evidence type="ECO:0000256" key="1">
    <source>
        <dbReference type="ARBA" id="ARBA00011982"/>
    </source>
</evidence>
<organism evidence="8 9">
    <name type="scientific">Thlaspi arvense</name>
    <name type="common">Field penny-cress</name>
    <dbReference type="NCBI Taxonomy" id="13288"/>
    <lineage>
        <taxon>Eukaryota</taxon>
        <taxon>Viridiplantae</taxon>
        <taxon>Streptophyta</taxon>
        <taxon>Embryophyta</taxon>
        <taxon>Tracheophyta</taxon>
        <taxon>Spermatophyta</taxon>
        <taxon>Magnoliopsida</taxon>
        <taxon>eudicotyledons</taxon>
        <taxon>Gunneridae</taxon>
        <taxon>Pentapetalae</taxon>
        <taxon>rosids</taxon>
        <taxon>malvids</taxon>
        <taxon>Brassicales</taxon>
        <taxon>Brassicaceae</taxon>
        <taxon>Thlaspideae</taxon>
        <taxon>Thlaspi</taxon>
    </lineage>
</organism>
<dbReference type="InterPro" id="IPR032675">
    <property type="entry name" value="LRR_dom_sf"/>
</dbReference>
<feature type="domain" description="NB-ARC" evidence="6">
    <location>
        <begin position="49"/>
        <end position="219"/>
    </location>
</feature>
<dbReference type="Pfam" id="PF00931">
    <property type="entry name" value="NB-ARC"/>
    <property type="match status" value="1"/>
</dbReference>
<dbReference type="FunFam" id="3.80.10.10:FF:000386">
    <property type="entry name" value="Disease resistance protein RPS4"/>
    <property type="match status" value="1"/>
</dbReference>
<dbReference type="EMBL" id="OU466862">
    <property type="protein sequence ID" value="CAH2072486.1"/>
    <property type="molecule type" value="Genomic_DNA"/>
</dbReference>
<keyword evidence="3" id="KW-0677">Repeat</keyword>
<comment type="catalytic activity">
    <reaction evidence="5">
        <text>NAD(+) + H2O = ADP-D-ribose + nicotinamide + H(+)</text>
        <dbReference type="Rhea" id="RHEA:16301"/>
        <dbReference type="ChEBI" id="CHEBI:15377"/>
        <dbReference type="ChEBI" id="CHEBI:15378"/>
        <dbReference type="ChEBI" id="CHEBI:17154"/>
        <dbReference type="ChEBI" id="CHEBI:57540"/>
        <dbReference type="ChEBI" id="CHEBI:57967"/>
        <dbReference type="EC" id="3.2.2.6"/>
    </reaction>
    <physiologicalReaction direction="left-to-right" evidence="5">
        <dbReference type="Rhea" id="RHEA:16302"/>
    </physiologicalReaction>
</comment>
<dbReference type="Pfam" id="PF07725">
    <property type="entry name" value="LRR_3"/>
    <property type="match status" value="1"/>
</dbReference>
<dbReference type="FunFam" id="3.40.50.300:FF:001862">
    <property type="entry name" value="Disease resistance protein RPS4"/>
    <property type="match status" value="1"/>
</dbReference>
<keyword evidence="2" id="KW-0433">Leucine-rich repeat</keyword>
<dbReference type="GO" id="GO:0006952">
    <property type="term" value="P:defense response"/>
    <property type="evidence" value="ECO:0007669"/>
    <property type="project" value="InterPro"/>
</dbReference>
<dbReference type="Proteomes" id="UP000836841">
    <property type="component" value="Chromosome 6"/>
</dbReference>
<feature type="domain" description="C-JID" evidence="7">
    <location>
        <begin position="809"/>
        <end position="923"/>
    </location>
</feature>
<dbReference type="AlphaFoldDB" id="A0AAU9STR5"/>
<accession>A0AAU9STR5</accession>
<name>A0AAU9STR5_THLAR</name>
<dbReference type="Gene3D" id="3.40.50.300">
    <property type="entry name" value="P-loop containing nucleotide triphosphate hydrolases"/>
    <property type="match status" value="1"/>
</dbReference>
<dbReference type="InterPro" id="IPR002182">
    <property type="entry name" value="NB-ARC"/>
</dbReference>
<dbReference type="PANTHER" id="PTHR11017:SF424">
    <property type="entry name" value="DISEASE RESISTANCE-LIKE PROTEIN CSA1"/>
    <property type="match status" value="1"/>
</dbReference>
<dbReference type="SUPFAM" id="SSF52540">
    <property type="entry name" value="P-loop containing nucleoside triphosphate hydrolases"/>
    <property type="match status" value="1"/>
</dbReference>
<keyword evidence="4" id="KW-0520">NAD</keyword>
<evidence type="ECO:0000313" key="9">
    <source>
        <dbReference type="Proteomes" id="UP000836841"/>
    </source>
</evidence>
<dbReference type="GO" id="GO:0061809">
    <property type="term" value="F:NAD+ nucleosidase activity, cyclic ADP-ribose generating"/>
    <property type="evidence" value="ECO:0007669"/>
    <property type="project" value="UniProtKB-EC"/>
</dbReference>
<evidence type="ECO:0000259" key="6">
    <source>
        <dbReference type="Pfam" id="PF00931"/>
    </source>
</evidence>
<dbReference type="Gene3D" id="3.80.10.10">
    <property type="entry name" value="Ribonuclease Inhibitor"/>
    <property type="match status" value="2"/>
</dbReference>
<evidence type="ECO:0000259" key="7">
    <source>
        <dbReference type="Pfam" id="PF20160"/>
    </source>
</evidence>